<name>A0A839GV69_9BACT</name>
<dbReference type="Proteomes" id="UP000563094">
    <property type="component" value="Unassembled WGS sequence"/>
</dbReference>
<proteinExistence type="predicted"/>
<protein>
    <submittedName>
        <fullName evidence="1">Uncharacterized protein</fullName>
    </submittedName>
</protein>
<dbReference type="EMBL" id="JACJIQ010000012">
    <property type="protein sequence ID" value="MBA9078328.1"/>
    <property type="molecule type" value="Genomic_DNA"/>
</dbReference>
<dbReference type="AlphaFoldDB" id="A0A839GV69"/>
<accession>A0A839GV69</accession>
<evidence type="ECO:0000313" key="2">
    <source>
        <dbReference type="Proteomes" id="UP000563094"/>
    </source>
</evidence>
<gene>
    <name evidence="1" type="ORF">FHS90_003054</name>
</gene>
<keyword evidence="2" id="KW-1185">Reference proteome</keyword>
<sequence length="56" mass="6407">MAIYKPKPSPVLTGASASRFMKMAVESEKRSKTAEAIKERKELDEFYELLKSKSNR</sequence>
<comment type="caution">
    <text evidence="1">The sequence shown here is derived from an EMBL/GenBank/DDBJ whole genome shotgun (WGS) entry which is preliminary data.</text>
</comment>
<reference evidence="1 2" key="1">
    <citation type="submission" date="2020-08" db="EMBL/GenBank/DDBJ databases">
        <title>Genomic Encyclopedia of Type Strains, Phase IV (KMG-IV): sequencing the most valuable type-strain genomes for metagenomic binning, comparative biology and taxonomic classification.</title>
        <authorList>
            <person name="Goeker M."/>
        </authorList>
    </citation>
    <scope>NUCLEOTIDE SEQUENCE [LARGE SCALE GENOMIC DNA]</scope>
    <source>
        <strain evidence="1 2">DSM 29854</strain>
    </source>
</reference>
<evidence type="ECO:0000313" key="1">
    <source>
        <dbReference type="EMBL" id="MBA9078328.1"/>
    </source>
</evidence>
<dbReference type="RefSeq" id="WP_182513589.1">
    <property type="nucleotide sequence ID" value="NZ_JACJIQ010000012.1"/>
</dbReference>
<organism evidence="1 2">
    <name type="scientific">Rufibacter quisquiliarum</name>
    <dbReference type="NCBI Taxonomy" id="1549639"/>
    <lineage>
        <taxon>Bacteria</taxon>
        <taxon>Pseudomonadati</taxon>
        <taxon>Bacteroidota</taxon>
        <taxon>Cytophagia</taxon>
        <taxon>Cytophagales</taxon>
        <taxon>Hymenobacteraceae</taxon>
        <taxon>Rufibacter</taxon>
    </lineage>
</organism>